<dbReference type="RefSeq" id="XP_004184829.1">
    <property type="nucleotide sequence ID" value="XM_004184781.1"/>
</dbReference>
<dbReference type="PANTHER" id="PTHR45756:SF1">
    <property type="entry name" value="PROTEIN KINASE DOMAIN CONTAINING PROTEIN"/>
    <property type="match status" value="1"/>
</dbReference>
<dbReference type="SUPFAM" id="SSF57184">
    <property type="entry name" value="Growth factor receptor domain"/>
    <property type="match status" value="4"/>
</dbReference>
<proteinExistence type="predicted"/>
<evidence type="ECO:0000313" key="4">
    <source>
        <dbReference type="Proteomes" id="UP000014680"/>
    </source>
</evidence>
<accession>A0A0A1TZ44</accession>
<sequence length="514" mass="58109">MVTFIVLILLAGTLSSEIRVEWCKYTDKIVCVPFNKGCGPNYQWSLSTNRIQLPVINEGFIIDCKLNTQLEVTINFKFNFVLNFDRNNNKYTYSQQFDKFTFIQEILNNKKIVKNKHEVLKTSCNNCKQCDLYNNCEKCNDGYYLYNNSCYTCDSSCRTCNGKKQNSCLSCPFSYGVSNGYCVKCDASCLECNGSGPNNCISCFKNYYLTSGYCSKCDLTCNECNGPNANNCISCNPYYYYSNGYCLKCGYSCIFCNFTKPEYCLFCDLNFYNSNGYCLKCDQNCNGCGGTADNCTHCNDGFYLNNGSCIQGTLNCKKFENSICISCIPYYYLSDNVCNKCHSECYNCNGPEKTNCTTCPNGKYVDKTHGEYNHTCQPCIENCKTCENSINCYECENGYYLSNGECVKFDNEYCASINNSKCISCVFGYYLDKNDCLKCPDVCISCFGPTINQCENCIDGIILHQTRAFNVLRRVKHANTIRPYVLLVSQIQGICGTMSVLFVIIVTPGIAYQI</sequence>
<dbReference type="CDD" id="cd00064">
    <property type="entry name" value="FU"/>
    <property type="match status" value="3"/>
</dbReference>
<dbReference type="KEGG" id="eiv:EIN_040370"/>
<protein>
    <recommendedName>
        <fullName evidence="5">CXXC-rich protein</fullName>
    </recommendedName>
</protein>
<feature type="transmembrane region" description="Helical" evidence="1">
    <location>
        <begin position="491"/>
        <end position="512"/>
    </location>
</feature>
<evidence type="ECO:0000256" key="2">
    <source>
        <dbReference type="SAM" id="SignalP"/>
    </source>
</evidence>
<dbReference type="AlphaFoldDB" id="A0A0A1TZ44"/>
<keyword evidence="1" id="KW-1133">Transmembrane helix</keyword>
<keyword evidence="1" id="KW-0472">Membrane</keyword>
<dbReference type="Gene3D" id="2.10.220.10">
    <property type="entry name" value="Hormone Receptor, Insulin-like Growth Factor Receptor 1, Chain A, domain 2"/>
    <property type="match status" value="2"/>
</dbReference>
<keyword evidence="1" id="KW-0812">Transmembrane</keyword>
<dbReference type="InterPro" id="IPR053215">
    <property type="entry name" value="TKL_Ser/Thr_kinase"/>
</dbReference>
<feature type="chain" id="PRO_5012158474" description="CXXC-rich protein" evidence="2">
    <location>
        <begin position="16"/>
        <end position="514"/>
    </location>
</feature>
<dbReference type="InterPro" id="IPR006212">
    <property type="entry name" value="Furin_repeat"/>
</dbReference>
<keyword evidence="4" id="KW-1185">Reference proteome</keyword>
<dbReference type="VEuPathDB" id="AmoebaDB:EIN_040370"/>
<evidence type="ECO:0000313" key="3">
    <source>
        <dbReference type="EMBL" id="ELP85483.1"/>
    </source>
</evidence>
<feature type="signal peptide" evidence="2">
    <location>
        <begin position="1"/>
        <end position="15"/>
    </location>
</feature>
<dbReference type="EMBL" id="KB207071">
    <property type="protein sequence ID" value="ELP85483.1"/>
    <property type="molecule type" value="Genomic_DNA"/>
</dbReference>
<reference evidence="3 4" key="1">
    <citation type="submission" date="2012-10" db="EMBL/GenBank/DDBJ databases">
        <authorList>
            <person name="Zafar N."/>
            <person name="Inman J."/>
            <person name="Hall N."/>
            <person name="Lorenzi H."/>
            <person name="Caler E."/>
        </authorList>
    </citation>
    <scope>NUCLEOTIDE SEQUENCE [LARGE SCALE GENOMIC DNA]</scope>
    <source>
        <strain evidence="3 4">IP1</strain>
    </source>
</reference>
<dbReference type="SMART" id="SM00261">
    <property type="entry name" value="FU"/>
    <property type="match status" value="7"/>
</dbReference>
<gene>
    <name evidence="3" type="ORF">EIN_040370</name>
</gene>
<evidence type="ECO:0008006" key="5">
    <source>
        <dbReference type="Google" id="ProtNLM"/>
    </source>
</evidence>
<dbReference type="InterPro" id="IPR009030">
    <property type="entry name" value="Growth_fac_rcpt_cys_sf"/>
</dbReference>
<keyword evidence="2" id="KW-0732">Signal</keyword>
<dbReference type="PANTHER" id="PTHR45756">
    <property type="entry name" value="PALMITOYLTRANSFERASE"/>
    <property type="match status" value="1"/>
</dbReference>
<dbReference type="GeneID" id="14884464"/>
<name>A0A0A1TZ44_ENTIV</name>
<dbReference type="OrthoDB" id="25080at2759"/>
<dbReference type="Proteomes" id="UP000014680">
    <property type="component" value="Unassembled WGS sequence"/>
</dbReference>
<evidence type="ECO:0000256" key="1">
    <source>
        <dbReference type="SAM" id="Phobius"/>
    </source>
</evidence>
<organism evidence="3 4">
    <name type="scientific">Entamoeba invadens IP1</name>
    <dbReference type="NCBI Taxonomy" id="370355"/>
    <lineage>
        <taxon>Eukaryota</taxon>
        <taxon>Amoebozoa</taxon>
        <taxon>Evosea</taxon>
        <taxon>Archamoebae</taxon>
        <taxon>Mastigamoebida</taxon>
        <taxon>Entamoebidae</taxon>
        <taxon>Entamoeba</taxon>
    </lineage>
</organism>